<dbReference type="Proteomes" id="UP000830158">
    <property type="component" value="Chromosome"/>
</dbReference>
<proteinExistence type="predicted"/>
<evidence type="ECO:0000313" key="1">
    <source>
        <dbReference type="EMBL" id="UQS22585.1"/>
    </source>
</evidence>
<accession>A0ABY4NPF7</accession>
<keyword evidence="2" id="KW-1185">Reference proteome</keyword>
<dbReference type="EMBL" id="CP091196">
    <property type="protein sequence ID" value="UQS22585.1"/>
    <property type="molecule type" value="Genomic_DNA"/>
</dbReference>
<name>A0ABY4NPF7_9PSEU</name>
<evidence type="ECO:0000313" key="2">
    <source>
        <dbReference type="Proteomes" id="UP000830158"/>
    </source>
</evidence>
<dbReference type="RefSeq" id="WP_233157535.1">
    <property type="nucleotide sequence ID" value="NZ_CP091196.1"/>
</dbReference>
<evidence type="ECO:0008006" key="3">
    <source>
        <dbReference type="Google" id="ProtNLM"/>
    </source>
</evidence>
<protein>
    <recommendedName>
        <fullName evidence="3">Serine hydrolase</fullName>
    </recommendedName>
</protein>
<gene>
    <name evidence="1" type="ORF">L1857_06990</name>
</gene>
<reference evidence="1" key="1">
    <citation type="submission" date="2022-01" db="EMBL/GenBank/DDBJ databases">
        <title>PSI-footprinting approach for the identification of protein synthesis inhibitor producers.</title>
        <authorList>
            <person name="Handel F."/>
            <person name="Kulik A."/>
            <person name="Wex K.W."/>
            <person name="Berscheid A."/>
            <person name="Saur J.S."/>
            <person name="Winkler A."/>
            <person name="Wibberg D."/>
            <person name="Kalinowski J."/>
            <person name="Broetz-Oesterhelt H."/>
            <person name="Mast Y."/>
        </authorList>
    </citation>
    <scope>NUCLEOTIDE SEQUENCE</scope>
    <source>
        <strain evidence="1">KNN 49.3e</strain>
    </source>
</reference>
<sequence>MSTGGLSEARLDRLHDVMAGYVERGEVPGVITLVERHGEVPAGGC</sequence>
<organism evidence="1 2">
    <name type="scientific">Amycolatopsis thermalba</name>
    <dbReference type="NCBI Taxonomy" id="944492"/>
    <lineage>
        <taxon>Bacteria</taxon>
        <taxon>Bacillati</taxon>
        <taxon>Actinomycetota</taxon>
        <taxon>Actinomycetes</taxon>
        <taxon>Pseudonocardiales</taxon>
        <taxon>Pseudonocardiaceae</taxon>
        <taxon>Amycolatopsis</taxon>
    </lineage>
</organism>